<dbReference type="RefSeq" id="WP_367995219.1">
    <property type="nucleotide sequence ID" value="NZ_JBFPJR010000037.1"/>
</dbReference>
<dbReference type="PANTHER" id="PTHR43537:SF47">
    <property type="entry name" value="REGULATORY PROTEIN GNTR HTH"/>
    <property type="match status" value="1"/>
</dbReference>
<dbReference type="PANTHER" id="PTHR43537">
    <property type="entry name" value="TRANSCRIPTIONAL REGULATOR, GNTR FAMILY"/>
    <property type="match status" value="1"/>
</dbReference>
<evidence type="ECO:0000313" key="5">
    <source>
        <dbReference type="EMBL" id="MEX0429253.1"/>
    </source>
</evidence>
<evidence type="ECO:0000256" key="2">
    <source>
        <dbReference type="ARBA" id="ARBA00023125"/>
    </source>
</evidence>
<dbReference type="Pfam" id="PF00392">
    <property type="entry name" value="GntR"/>
    <property type="match status" value="1"/>
</dbReference>
<dbReference type="SMART" id="SM00345">
    <property type="entry name" value="HTH_GNTR"/>
    <property type="match status" value="1"/>
</dbReference>
<name>A0ABV3T275_9ACTN</name>
<evidence type="ECO:0000259" key="4">
    <source>
        <dbReference type="PROSITE" id="PS50949"/>
    </source>
</evidence>
<dbReference type="EMBL" id="JBFPJR010000037">
    <property type="protein sequence ID" value="MEX0429253.1"/>
    <property type="molecule type" value="Genomic_DNA"/>
</dbReference>
<dbReference type="InterPro" id="IPR011711">
    <property type="entry name" value="GntR_C"/>
</dbReference>
<dbReference type="PROSITE" id="PS50949">
    <property type="entry name" value="HTH_GNTR"/>
    <property type="match status" value="1"/>
</dbReference>
<dbReference type="CDD" id="cd07377">
    <property type="entry name" value="WHTH_GntR"/>
    <property type="match status" value="1"/>
</dbReference>
<dbReference type="InterPro" id="IPR000524">
    <property type="entry name" value="Tscrpt_reg_HTH_GntR"/>
</dbReference>
<dbReference type="InterPro" id="IPR008920">
    <property type="entry name" value="TF_FadR/GntR_C"/>
</dbReference>
<dbReference type="Gene3D" id="1.20.120.530">
    <property type="entry name" value="GntR ligand-binding domain-like"/>
    <property type="match status" value="1"/>
</dbReference>
<organism evidence="5 6">
    <name type="scientific">Nocardioides eburneus</name>
    <dbReference type="NCBI Taxonomy" id="3231482"/>
    <lineage>
        <taxon>Bacteria</taxon>
        <taxon>Bacillati</taxon>
        <taxon>Actinomycetota</taxon>
        <taxon>Actinomycetes</taxon>
        <taxon>Propionibacteriales</taxon>
        <taxon>Nocardioidaceae</taxon>
        <taxon>Nocardioides</taxon>
    </lineage>
</organism>
<dbReference type="InterPro" id="IPR036390">
    <property type="entry name" value="WH_DNA-bd_sf"/>
</dbReference>
<proteinExistence type="predicted"/>
<feature type="domain" description="HTH gntR-type" evidence="4">
    <location>
        <begin position="10"/>
        <end position="78"/>
    </location>
</feature>
<keyword evidence="1" id="KW-0805">Transcription regulation</keyword>
<sequence length="234" mass="25770">MPLTPTPRNVPLATRISQQLRDEIRSGDWPVGSRIPGEHQLVETFGASRNTVREAIRGLVHAGLLEARPGDGTYVRAASELEVALQRRASVEAAIDVFEVREALEIHAARLAAERAGRADVERLRDLLAARDADPEPAAHIATDLRFHAAVVEIAGNTLLTDMHRHLDRGSTYRPHGATDEDLTRFLIASWGDDDPHRALVEAIARRDPDAAATATLRILRHAREAFLRTVPQP</sequence>
<keyword evidence="6" id="KW-1185">Reference proteome</keyword>
<keyword evidence="2" id="KW-0238">DNA-binding</keyword>
<dbReference type="Gene3D" id="1.10.10.10">
    <property type="entry name" value="Winged helix-like DNA-binding domain superfamily/Winged helix DNA-binding domain"/>
    <property type="match status" value="1"/>
</dbReference>
<comment type="caution">
    <text evidence="5">The sequence shown here is derived from an EMBL/GenBank/DDBJ whole genome shotgun (WGS) entry which is preliminary data.</text>
</comment>
<dbReference type="SUPFAM" id="SSF46785">
    <property type="entry name" value="Winged helix' DNA-binding domain"/>
    <property type="match status" value="1"/>
</dbReference>
<reference evidence="5 6" key="1">
    <citation type="submission" date="2024-07" db="EMBL/GenBank/DDBJ databases">
        <authorList>
            <person name="Lee S."/>
            <person name="Kang M."/>
        </authorList>
    </citation>
    <scope>NUCLEOTIDE SEQUENCE [LARGE SCALE GENOMIC DNA]</scope>
    <source>
        <strain evidence="5 6">DS6</strain>
    </source>
</reference>
<evidence type="ECO:0000256" key="1">
    <source>
        <dbReference type="ARBA" id="ARBA00023015"/>
    </source>
</evidence>
<accession>A0ABV3T275</accession>
<dbReference type="SMART" id="SM00895">
    <property type="entry name" value="FCD"/>
    <property type="match status" value="1"/>
</dbReference>
<evidence type="ECO:0000256" key="3">
    <source>
        <dbReference type="ARBA" id="ARBA00023163"/>
    </source>
</evidence>
<dbReference type="PRINTS" id="PR00035">
    <property type="entry name" value="HTHGNTR"/>
</dbReference>
<keyword evidence="3" id="KW-0804">Transcription</keyword>
<gene>
    <name evidence="5" type="ORF">AB3X52_16640</name>
</gene>
<dbReference type="SUPFAM" id="SSF48008">
    <property type="entry name" value="GntR ligand-binding domain-like"/>
    <property type="match status" value="1"/>
</dbReference>
<protein>
    <submittedName>
        <fullName evidence="5">FadR/GntR family transcriptional regulator</fullName>
    </submittedName>
</protein>
<dbReference type="Pfam" id="PF07729">
    <property type="entry name" value="FCD"/>
    <property type="match status" value="1"/>
</dbReference>
<evidence type="ECO:0000313" key="6">
    <source>
        <dbReference type="Proteomes" id="UP001556631"/>
    </source>
</evidence>
<dbReference type="InterPro" id="IPR036388">
    <property type="entry name" value="WH-like_DNA-bd_sf"/>
</dbReference>
<dbReference type="Proteomes" id="UP001556631">
    <property type="component" value="Unassembled WGS sequence"/>
</dbReference>